<evidence type="ECO:0000313" key="1">
    <source>
        <dbReference type="EMBL" id="ALR23046.1"/>
    </source>
</evidence>
<proteinExistence type="predicted"/>
<organism evidence="1 2">
    <name type="scientific">Sphingobium baderi</name>
    <dbReference type="NCBI Taxonomy" id="1332080"/>
    <lineage>
        <taxon>Bacteria</taxon>
        <taxon>Pseudomonadati</taxon>
        <taxon>Pseudomonadota</taxon>
        <taxon>Alphaproteobacteria</taxon>
        <taxon>Sphingomonadales</taxon>
        <taxon>Sphingomonadaceae</taxon>
        <taxon>Sphingobium</taxon>
    </lineage>
</organism>
<evidence type="ECO:0000313" key="2">
    <source>
        <dbReference type="Proteomes" id="UP000056968"/>
    </source>
</evidence>
<protein>
    <submittedName>
        <fullName evidence="1">Uncharacterized protein</fullName>
    </submittedName>
</protein>
<gene>
    <name evidence="1" type="ORF">ATN00_21345</name>
</gene>
<dbReference type="EMBL" id="CP013266">
    <property type="protein sequence ID" value="ALR23046.1"/>
    <property type="molecule type" value="Genomic_DNA"/>
</dbReference>
<dbReference type="AlphaFoldDB" id="A0A0S3F5I1"/>
<dbReference type="Proteomes" id="UP000056968">
    <property type="component" value="Plasmid pDE2"/>
</dbReference>
<name>A0A0S3F5I1_9SPHN</name>
<sequence length="96" mass="10945">MVANFNRLDDLRLASMNVKAECGNCGHVGIVDGPKLWRWFAIHRWDATMTKVADHMRCSVCRRHPTMLTPTETSPSMDFGPCSEAEWKAVVARLRR</sequence>
<reference evidence="1 2" key="1">
    <citation type="submission" date="2015-11" db="EMBL/GenBank/DDBJ databases">
        <title>A Two-component Flavoprotein Monooxygenase System MeaXY Responsible for para-Hydroxylation of 2-Methyl-6-ethylaniline and 2,6-Diethylaniline in Sphingobium baderi DE-13.</title>
        <authorList>
            <person name="Cheng M."/>
            <person name="Meng Q."/>
            <person name="Yang Y."/>
            <person name="Chu C."/>
            <person name="Yan X."/>
            <person name="He J."/>
            <person name="Li S."/>
        </authorList>
    </citation>
    <scope>NUCLEOTIDE SEQUENCE [LARGE SCALE GENOMIC DNA]</scope>
    <source>
        <strain evidence="1 2">DE-13</strain>
        <plasmid evidence="2">Plasmid pDE2</plasmid>
    </source>
</reference>
<dbReference type="OrthoDB" id="7450636at2"/>
<dbReference type="KEGG" id="sbd:ATN00_21345"/>
<keyword evidence="2" id="KW-1185">Reference proteome</keyword>
<accession>A0A0S3F5I1</accession>
<geneLocation type="plasmid" evidence="1 2">
    <name>pDE2</name>
</geneLocation>
<keyword evidence="1" id="KW-0614">Plasmid</keyword>